<dbReference type="PANTHER" id="PTHR33254:SF4">
    <property type="entry name" value="4-HYDROXY-4-METHYL-2-OXOGLUTARATE ALDOLASE 3-RELATED"/>
    <property type="match status" value="1"/>
</dbReference>
<keyword evidence="2" id="KW-0460">Magnesium</keyword>
<dbReference type="STRING" id="317577.GCA_000419625_02791"/>
<reference evidence="3 4" key="1">
    <citation type="submission" date="2017-05" db="EMBL/GenBank/DDBJ databases">
        <title>The complete genome sequence of Deinococcus ficus isolated from the rhizosphere of the Ficus religiosa L. in Taiwan.</title>
        <authorList>
            <person name="Wu K.-M."/>
            <person name="Liao T.-L."/>
            <person name="Liu Y.-M."/>
            <person name="Young C.-C."/>
            <person name="Tsai S.-F."/>
        </authorList>
    </citation>
    <scope>NUCLEOTIDE SEQUENCE [LARGE SCALE GENOMIC DNA]</scope>
    <source>
        <strain evidence="3 4">CC-FR2-10</strain>
        <plasmid evidence="4">pdfi1</plasmid>
    </source>
</reference>
<feature type="binding site" evidence="2">
    <location>
        <position position="123"/>
    </location>
    <ligand>
        <name>substrate</name>
    </ligand>
</feature>
<geneLocation type="plasmid" evidence="4">
    <name>pdfi1</name>
</geneLocation>
<dbReference type="EMBL" id="CP021082">
    <property type="protein sequence ID" value="ASN82394.1"/>
    <property type="molecule type" value="Genomic_DNA"/>
</dbReference>
<dbReference type="InterPro" id="IPR005493">
    <property type="entry name" value="RraA/RraA-like"/>
</dbReference>
<dbReference type="CDD" id="cd16841">
    <property type="entry name" value="RraA_family"/>
    <property type="match status" value="1"/>
</dbReference>
<dbReference type="AlphaFoldDB" id="A0A221T0H9"/>
<protein>
    <recommendedName>
        <fullName evidence="1">Regulator of ribonuclease activity homolog</fullName>
    </recommendedName>
</protein>
<feature type="binding site" evidence="2">
    <location>
        <position position="122"/>
    </location>
    <ligand>
        <name>substrate</name>
    </ligand>
</feature>
<evidence type="ECO:0000256" key="2">
    <source>
        <dbReference type="PIRSR" id="PIRSR605493-1"/>
    </source>
</evidence>
<dbReference type="RefSeq" id="WP_081425921.1">
    <property type="nucleotide sequence ID" value="NZ_CP021082.1"/>
</dbReference>
<evidence type="ECO:0000313" key="4">
    <source>
        <dbReference type="Proteomes" id="UP000259030"/>
    </source>
</evidence>
<proteinExistence type="predicted"/>
<dbReference type="GO" id="GO:0046872">
    <property type="term" value="F:metal ion binding"/>
    <property type="evidence" value="ECO:0007669"/>
    <property type="project" value="UniProtKB-KW"/>
</dbReference>
<comment type="cofactor">
    <cofactor evidence="2">
        <name>Mg(2+)</name>
        <dbReference type="ChEBI" id="CHEBI:18420"/>
    </cofactor>
</comment>
<dbReference type="PANTHER" id="PTHR33254">
    <property type="entry name" value="4-HYDROXY-4-METHYL-2-OXOGLUTARATE ALDOLASE 3-RELATED"/>
    <property type="match status" value="1"/>
</dbReference>
<dbReference type="KEGG" id="dfc:DFI_14490"/>
<evidence type="ECO:0000256" key="1">
    <source>
        <dbReference type="ARBA" id="ARBA00029596"/>
    </source>
</evidence>
<name>A0A221T0H9_9DEIO</name>
<feature type="binding site" evidence="2">
    <location>
        <begin position="100"/>
        <end position="103"/>
    </location>
    <ligand>
        <name>substrate</name>
    </ligand>
</feature>
<organism evidence="3 4">
    <name type="scientific">Deinococcus ficus</name>
    <dbReference type="NCBI Taxonomy" id="317577"/>
    <lineage>
        <taxon>Bacteria</taxon>
        <taxon>Thermotogati</taxon>
        <taxon>Deinococcota</taxon>
        <taxon>Deinococci</taxon>
        <taxon>Deinococcales</taxon>
        <taxon>Deinococcaceae</taxon>
        <taxon>Deinococcus</taxon>
    </lineage>
</organism>
<dbReference type="Gene3D" id="3.50.30.40">
    <property type="entry name" value="Ribonuclease E inhibitor RraA/RraA-like"/>
    <property type="match status" value="1"/>
</dbReference>
<dbReference type="Pfam" id="PF03737">
    <property type="entry name" value="RraA-like"/>
    <property type="match status" value="1"/>
</dbReference>
<keyword evidence="2" id="KW-0479">Metal-binding</keyword>
<keyword evidence="4" id="KW-1185">Reference proteome</keyword>
<sequence>MTLTQDRKTDIQQRFLRVDTANVADILDEMGHLDCGLASDLWPIRERLERMAGWAYTIRGQMTPYPGTGDPKKMEAVSGLTPGHLSVWSGGGAEGVCFFGELIARGMQLRGCTGALVDGGIRDIEWLARMDFPVYARYRTPVQSIGRWAVNAWQVDIYLPGATSARVRVRPDDFILADADGALVIPQEIVETVLERAEALTEKEARIREDLDAGMSLPDVLTKYGHV</sequence>
<dbReference type="SUPFAM" id="SSF89562">
    <property type="entry name" value="RraA-like"/>
    <property type="match status" value="1"/>
</dbReference>
<evidence type="ECO:0000313" key="3">
    <source>
        <dbReference type="EMBL" id="ASN82394.1"/>
    </source>
</evidence>
<dbReference type="Proteomes" id="UP000259030">
    <property type="component" value="Plasmid pDFI1"/>
</dbReference>
<dbReference type="InterPro" id="IPR036704">
    <property type="entry name" value="RraA/RraA-like_sf"/>
</dbReference>
<keyword evidence="3" id="KW-0614">Plasmid</keyword>
<gene>
    <name evidence="3" type="ORF">DFI_14490</name>
</gene>
<accession>A0A221T0H9</accession>